<comment type="caution">
    <text evidence="1">The sequence shown here is derived from an EMBL/GenBank/DDBJ whole genome shotgun (WGS) entry which is preliminary data.</text>
</comment>
<name>A0ABD5J5C7_9ACTN</name>
<accession>A0ABD5J5C7</accession>
<evidence type="ECO:0000313" key="1">
    <source>
        <dbReference type="EMBL" id="MEE4583007.1"/>
    </source>
</evidence>
<evidence type="ECO:0000313" key="2">
    <source>
        <dbReference type="Proteomes" id="UP001354649"/>
    </source>
</evidence>
<dbReference type="AlphaFoldDB" id="A0ABD5J5C7"/>
<proteinExistence type="predicted"/>
<protein>
    <submittedName>
        <fullName evidence="1">Uncharacterized protein</fullName>
    </submittedName>
</protein>
<dbReference type="Proteomes" id="UP001354649">
    <property type="component" value="Unassembled WGS sequence"/>
</dbReference>
<dbReference type="EMBL" id="JAZBJQ010000004">
    <property type="protein sequence ID" value="MEE4583007.1"/>
    <property type="molecule type" value="Genomic_DNA"/>
</dbReference>
<reference evidence="1 2" key="1">
    <citation type="submission" date="2023-11" db="EMBL/GenBank/DDBJ databases">
        <title>30 novel species of actinomycetes from the DSMZ collection.</title>
        <authorList>
            <person name="Nouioui I."/>
        </authorList>
    </citation>
    <scope>NUCLEOTIDE SEQUENCE [LARGE SCALE GENOMIC DNA]</scope>
    <source>
        <strain evidence="1 2">DSM 41602</strain>
    </source>
</reference>
<sequence length="72" mass="8350">MLGDTRRRSPRIGRYCGVAMLWHDPTKVGNYDEGIRIPEPVYQRLDARRTKTLQLFEKLAPIPMRSSATCRC</sequence>
<gene>
    <name evidence="1" type="ORF">V2K49_07455</name>
</gene>
<organism evidence="1 2">
    <name type="scientific">Streptomyces antimycoticus</name>
    <dbReference type="NCBI Taxonomy" id="68175"/>
    <lineage>
        <taxon>Bacteria</taxon>
        <taxon>Bacillati</taxon>
        <taxon>Actinomycetota</taxon>
        <taxon>Actinomycetes</taxon>
        <taxon>Kitasatosporales</taxon>
        <taxon>Streptomycetaceae</taxon>
        <taxon>Streptomyces</taxon>
        <taxon>Streptomyces violaceusniger group</taxon>
    </lineage>
</organism>